<keyword evidence="5 8" id="KW-0648">Protein biosynthesis</keyword>
<keyword evidence="3 8" id="KW-0547">Nucleotide-binding</keyword>
<evidence type="ECO:0000256" key="4">
    <source>
        <dbReference type="ARBA" id="ARBA00022840"/>
    </source>
</evidence>
<keyword evidence="6 8" id="KW-0030">Aminoacyl-tRNA synthetase</keyword>
<evidence type="ECO:0000256" key="6">
    <source>
        <dbReference type="ARBA" id="ARBA00023146"/>
    </source>
</evidence>
<evidence type="ECO:0000256" key="2">
    <source>
        <dbReference type="ARBA" id="ARBA00022598"/>
    </source>
</evidence>
<dbReference type="GO" id="GO:0005739">
    <property type="term" value="C:mitochondrion"/>
    <property type="evidence" value="ECO:0007669"/>
    <property type="project" value="TreeGrafter"/>
</dbReference>
<organism evidence="11 12">
    <name type="scientific">Glonium stellatum</name>
    <dbReference type="NCBI Taxonomy" id="574774"/>
    <lineage>
        <taxon>Eukaryota</taxon>
        <taxon>Fungi</taxon>
        <taxon>Dikarya</taxon>
        <taxon>Ascomycota</taxon>
        <taxon>Pezizomycotina</taxon>
        <taxon>Dothideomycetes</taxon>
        <taxon>Pleosporomycetidae</taxon>
        <taxon>Gloniales</taxon>
        <taxon>Gloniaceae</taxon>
        <taxon>Glonium</taxon>
    </lineage>
</organism>
<comment type="catalytic activity">
    <reaction evidence="7 8">
        <text>tRNA(Tyr) + L-tyrosine + ATP = L-tyrosyl-tRNA(Tyr) + AMP + diphosphate + H(+)</text>
        <dbReference type="Rhea" id="RHEA:10220"/>
        <dbReference type="Rhea" id="RHEA-COMP:9706"/>
        <dbReference type="Rhea" id="RHEA-COMP:9707"/>
        <dbReference type="ChEBI" id="CHEBI:15378"/>
        <dbReference type="ChEBI" id="CHEBI:30616"/>
        <dbReference type="ChEBI" id="CHEBI:33019"/>
        <dbReference type="ChEBI" id="CHEBI:58315"/>
        <dbReference type="ChEBI" id="CHEBI:78442"/>
        <dbReference type="ChEBI" id="CHEBI:78536"/>
        <dbReference type="ChEBI" id="CHEBI:456215"/>
        <dbReference type="EC" id="6.1.1.1"/>
    </reaction>
</comment>
<dbReference type="InterPro" id="IPR001412">
    <property type="entry name" value="aa-tRNA-synth_I_CS"/>
</dbReference>
<dbReference type="CDD" id="cd00805">
    <property type="entry name" value="TyrRS_core"/>
    <property type="match status" value="1"/>
</dbReference>
<dbReference type="SUPFAM" id="SSF52374">
    <property type="entry name" value="Nucleotidylyl transferase"/>
    <property type="match status" value="1"/>
</dbReference>
<dbReference type="InterPro" id="IPR024088">
    <property type="entry name" value="Tyr-tRNA-ligase_bac-type"/>
</dbReference>
<dbReference type="GO" id="GO:0005829">
    <property type="term" value="C:cytosol"/>
    <property type="evidence" value="ECO:0007669"/>
    <property type="project" value="TreeGrafter"/>
</dbReference>
<feature type="region of interest" description="Disordered" evidence="9">
    <location>
        <begin position="364"/>
        <end position="406"/>
    </location>
</feature>
<evidence type="ECO:0000313" key="12">
    <source>
        <dbReference type="Proteomes" id="UP000250140"/>
    </source>
</evidence>
<dbReference type="GO" id="GO:0005524">
    <property type="term" value="F:ATP binding"/>
    <property type="evidence" value="ECO:0007669"/>
    <property type="project" value="UniProtKB-KW"/>
</dbReference>
<dbReference type="PRINTS" id="PR01040">
    <property type="entry name" value="TRNASYNTHTYR"/>
</dbReference>
<dbReference type="InterPro" id="IPR036986">
    <property type="entry name" value="S4_RNA-bd_sf"/>
</dbReference>
<dbReference type="PROSITE" id="PS00178">
    <property type="entry name" value="AA_TRNA_LIGASE_I"/>
    <property type="match status" value="1"/>
</dbReference>
<name>A0A8E2F7Y3_9PEZI</name>
<dbReference type="InterPro" id="IPR032005">
    <property type="entry name" value="TyrRSs_C"/>
</dbReference>
<sequence length="538" mass="59829">MMSILKERGFIKDVAGDKDALSSLMTEKRIGAYVGIDPTAPSLHVGHLLPLMTLFWMYLNGFHAVTLLGGATAKIGDPTGRTTAREQKHSDIHKTNMISMHLQLKKLWVNVESLGIKYGYKRDWAWKRALLNNNAWINKLTVMDWVKVLGSGTRVGTMLNRDSVKTRLESGDGMSFSELCYPLLQAWDWWHMYNTIGVQVQIGGSDQFGNICAGMDAVNYIRKTYHDPNIRQEKEEPLMAPYGFTTPLLTTSSGAKFGKSAGNAIWLDPEMLSSFDLYQFFMRSSDSDVERYLKLFTFLPLEHIELVMQSHIQDPSKRVAQHLLAYEFVELAHGASAAKNAEIQHKQMFSQGTGTIHLSALKEGVSQEQEGEPAAKDGINSKNPQESYMSPSLNPKAPAVSSQNAPSKHTVLPRSLVFGQAFPKILHAAGLASSKGEGHRLVMNQGAYVASDPSQAGRMGDALTWLPIKNFDPELAKHFILEGNLLVLRVGKWNIRMCRIIDDEEFEAQGLSCPGWEEFKMTQAQAKAAKQKVKEAAA</sequence>
<gene>
    <name evidence="11" type="ORF">AOQ84DRAFT_286537</name>
</gene>
<evidence type="ECO:0000313" key="11">
    <source>
        <dbReference type="EMBL" id="OCL11771.1"/>
    </source>
</evidence>
<dbReference type="PANTHER" id="PTHR11766">
    <property type="entry name" value="TYROSYL-TRNA SYNTHETASE"/>
    <property type="match status" value="1"/>
</dbReference>
<dbReference type="GO" id="GO:0004831">
    <property type="term" value="F:tyrosine-tRNA ligase activity"/>
    <property type="evidence" value="ECO:0007669"/>
    <property type="project" value="UniProtKB-EC"/>
</dbReference>
<dbReference type="OrthoDB" id="337870at2759"/>
<keyword evidence="4 8" id="KW-0067">ATP-binding</keyword>
<dbReference type="GO" id="GO:0006437">
    <property type="term" value="P:tyrosyl-tRNA aminoacylation"/>
    <property type="evidence" value="ECO:0007669"/>
    <property type="project" value="InterPro"/>
</dbReference>
<dbReference type="InterPro" id="IPR002307">
    <property type="entry name" value="Tyr-tRNA-ligase"/>
</dbReference>
<evidence type="ECO:0000256" key="1">
    <source>
        <dbReference type="ARBA" id="ARBA00005594"/>
    </source>
</evidence>
<dbReference type="Pfam" id="PF16714">
    <property type="entry name" value="TyrRSs_C"/>
    <property type="match status" value="1"/>
</dbReference>
<dbReference type="AlphaFoldDB" id="A0A8E2F7Y3"/>
<dbReference type="EMBL" id="KV748991">
    <property type="protein sequence ID" value="OCL11771.1"/>
    <property type="molecule type" value="Genomic_DNA"/>
</dbReference>
<dbReference type="NCBIfam" id="TIGR00234">
    <property type="entry name" value="tyrS"/>
    <property type="match status" value="1"/>
</dbReference>
<dbReference type="Pfam" id="PF00579">
    <property type="entry name" value="tRNA-synt_1b"/>
    <property type="match status" value="1"/>
</dbReference>
<keyword evidence="12" id="KW-1185">Reference proteome</keyword>
<evidence type="ECO:0000256" key="9">
    <source>
        <dbReference type="SAM" id="MobiDB-lite"/>
    </source>
</evidence>
<dbReference type="FunFam" id="3.40.50.620:FF:000227">
    <property type="entry name" value="Tyrosine--tRNA ligase"/>
    <property type="match status" value="1"/>
</dbReference>
<feature type="domain" description="Tyrosyl-tRNA synthetase C-terminal" evidence="10">
    <location>
        <begin position="401"/>
        <end position="517"/>
    </location>
</feature>
<protein>
    <recommendedName>
        <fullName evidence="8">Tyrosine--tRNA ligase</fullName>
        <ecNumber evidence="8">6.1.1.1</ecNumber>
    </recommendedName>
    <alternativeName>
        <fullName evidence="8">Tyrosyl-tRNA synthetase</fullName>
    </alternativeName>
</protein>
<dbReference type="Gene3D" id="3.10.290.10">
    <property type="entry name" value="RNA-binding S4 domain"/>
    <property type="match status" value="1"/>
</dbReference>
<evidence type="ECO:0000259" key="10">
    <source>
        <dbReference type="Pfam" id="PF16714"/>
    </source>
</evidence>
<comment type="similarity">
    <text evidence="1 8">Belongs to the class-I aminoacyl-tRNA synthetase family.</text>
</comment>
<dbReference type="PANTHER" id="PTHR11766:SF0">
    <property type="entry name" value="TYROSINE--TRNA LIGASE, MITOCHONDRIAL"/>
    <property type="match status" value="1"/>
</dbReference>
<reference evidence="11 12" key="1">
    <citation type="journal article" date="2016" name="Nat. Commun.">
        <title>Ectomycorrhizal ecology is imprinted in the genome of the dominant symbiotic fungus Cenococcum geophilum.</title>
        <authorList>
            <consortium name="DOE Joint Genome Institute"/>
            <person name="Peter M."/>
            <person name="Kohler A."/>
            <person name="Ohm R.A."/>
            <person name="Kuo A."/>
            <person name="Krutzmann J."/>
            <person name="Morin E."/>
            <person name="Arend M."/>
            <person name="Barry K.W."/>
            <person name="Binder M."/>
            <person name="Choi C."/>
            <person name="Clum A."/>
            <person name="Copeland A."/>
            <person name="Grisel N."/>
            <person name="Haridas S."/>
            <person name="Kipfer T."/>
            <person name="LaButti K."/>
            <person name="Lindquist E."/>
            <person name="Lipzen A."/>
            <person name="Maire R."/>
            <person name="Meier B."/>
            <person name="Mihaltcheva S."/>
            <person name="Molinier V."/>
            <person name="Murat C."/>
            <person name="Poggeler S."/>
            <person name="Quandt C.A."/>
            <person name="Sperisen C."/>
            <person name="Tritt A."/>
            <person name="Tisserant E."/>
            <person name="Crous P.W."/>
            <person name="Henrissat B."/>
            <person name="Nehls U."/>
            <person name="Egli S."/>
            <person name="Spatafora J.W."/>
            <person name="Grigoriev I.V."/>
            <person name="Martin F.M."/>
        </authorList>
    </citation>
    <scope>NUCLEOTIDE SEQUENCE [LARGE SCALE GENOMIC DNA]</scope>
    <source>
        <strain evidence="11 12">CBS 207.34</strain>
    </source>
</reference>
<feature type="compositionally biased region" description="Polar residues" evidence="9">
    <location>
        <begin position="380"/>
        <end position="393"/>
    </location>
</feature>
<dbReference type="Gene3D" id="1.10.240.10">
    <property type="entry name" value="Tyrosyl-Transfer RNA Synthetase"/>
    <property type="match status" value="1"/>
</dbReference>
<evidence type="ECO:0000256" key="5">
    <source>
        <dbReference type="ARBA" id="ARBA00022917"/>
    </source>
</evidence>
<proteinExistence type="inferred from homology"/>
<dbReference type="EC" id="6.1.1.1" evidence="8"/>
<dbReference type="GO" id="GO:0003723">
    <property type="term" value="F:RNA binding"/>
    <property type="evidence" value="ECO:0007669"/>
    <property type="project" value="InterPro"/>
</dbReference>
<evidence type="ECO:0000256" key="7">
    <source>
        <dbReference type="ARBA" id="ARBA00048248"/>
    </source>
</evidence>
<evidence type="ECO:0000256" key="8">
    <source>
        <dbReference type="RuleBase" id="RU361234"/>
    </source>
</evidence>
<dbReference type="InterPro" id="IPR002305">
    <property type="entry name" value="aa-tRNA-synth_Ic"/>
</dbReference>
<dbReference type="Gene3D" id="3.40.50.620">
    <property type="entry name" value="HUPs"/>
    <property type="match status" value="1"/>
</dbReference>
<dbReference type="InterPro" id="IPR014729">
    <property type="entry name" value="Rossmann-like_a/b/a_fold"/>
</dbReference>
<accession>A0A8E2F7Y3</accession>
<dbReference type="Proteomes" id="UP000250140">
    <property type="component" value="Unassembled WGS sequence"/>
</dbReference>
<keyword evidence="2 8" id="KW-0436">Ligase</keyword>
<dbReference type="FunFam" id="1.10.240.10:FF:000001">
    <property type="entry name" value="Tyrosine--tRNA ligase"/>
    <property type="match status" value="1"/>
</dbReference>
<evidence type="ECO:0000256" key="3">
    <source>
        <dbReference type="ARBA" id="ARBA00022741"/>
    </source>
</evidence>